<evidence type="ECO:0000256" key="10">
    <source>
        <dbReference type="ARBA" id="ARBA00048017"/>
    </source>
</evidence>
<evidence type="ECO:0000256" key="2">
    <source>
        <dbReference type="ARBA" id="ARBA00010543"/>
    </source>
</evidence>
<reference evidence="17" key="1">
    <citation type="submission" date="2021-07" db="EMBL/GenBank/DDBJ databases">
        <title>Draft genome of Mortierella alpina, strain LL118, isolated from an aspen leaf litter sample.</title>
        <authorList>
            <person name="Yang S."/>
            <person name="Vinatzer B.A."/>
        </authorList>
    </citation>
    <scope>NUCLEOTIDE SEQUENCE</scope>
    <source>
        <strain evidence="17">LL118</strain>
    </source>
</reference>
<dbReference type="InterPro" id="IPR019467">
    <property type="entry name" value="Hat1_N"/>
</dbReference>
<dbReference type="InterPro" id="IPR000182">
    <property type="entry name" value="GNAT_dom"/>
</dbReference>
<dbReference type="GO" id="GO:0042393">
    <property type="term" value="F:histone binding"/>
    <property type="evidence" value="ECO:0007669"/>
    <property type="project" value="InterPro"/>
</dbReference>
<comment type="function">
    <text evidence="11">Catalytic component of the histone acetylase B (HAT-B) complex. Has intrinsic substrate specificity that modifies lysine in recognition sequence GXGKXG. Involved in DNA double-strand break repair.</text>
</comment>
<dbReference type="CDD" id="cd04301">
    <property type="entry name" value="NAT_SF"/>
    <property type="match status" value="1"/>
</dbReference>
<evidence type="ECO:0000256" key="1">
    <source>
        <dbReference type="ARBA" id="ARBA00004123"/>
    </source>
</evidence>
<dbReference type="PANTHER" id="PTHR12046">
    <property type="entry name" value="HISTONE ACETYLTRANSFERASE TYPE B CATALYTIC SUBUNIT"/>
    <property type="match status" value="1"/>
</dbReference>
<evidence type="ECO:0000256" key="6">
    <source>
        <dbReference type="ARBA" id="ARBA00022763"/>
    </source>
</evidence>
<feature type="binding site" evidence="13">
    <location>
        <position position="260"/>
    </location>
    <ligand>
        <name>acetyl-CoA</name>
        <dbReference type="ChEBI" id="CHEBI:57288"/>
    </ligand>
</feature>
<protein>
    <recommendedName>
        <fullName evidence="4 11">Histone acetyltransferase type B catalytic subunit</fullName>
        <ecNumber evidence="3 11">2.3.1.48</ecNumber>
    </recommendedName>
</protein>
<feature type="binding site" evidence="13">
    <location>
        <begin position="229"/>
        <end position="235"/>
    </location>
    <ligand>
        <name>acetyl-CoA</name>
        <dbReference type="ChEBI" id="CHEBI:57288"/>
    </ligand>
</feature>
<comment type="subcellular location">
    <subcellularLocation>
        <location evidence="11">Cytoplasm</location>
    </subcellularLocation>
    <subcellularLocation>
        <location evidence="1 11">Nucleus</location>
    </subcellularLocation>
</comment>
<dbReference type="GO" id="GO:0031509">
    <property type="term" value="P:subtelomeric heterochromatin formation"/>
    <property type="evidence" value="ECO:0007669"/>
    <property type="project" value="InterPro"/>
</dbReference>
<evidence type="ECO:0000259" key="15">
    <source>
        <dbReference type="Pfam" id="PF00583"/>
    </source>
</evidence>
<dbReference type="Pfam" id="PF00583">
    <property type="entry name" value="Acetyltransf_1"/>
    <property type="match status" value="1"/>
</dbReference>
<dbReference type="EC" id="2.3.1.48" evidence="3 11"/>
<feature type="domain" description="N-acetyltransferase" evidence="15">
    <location>
        <begin position="183"/>
        <end position="260"/>
    </location>
</feature>
<dbReference type="GO" id="GO:0004402">
    <property type="term" value="F:histone acetyltransferase activity"/>
    <property type="evidence" value="ECO:0007669"/>
    <property type="project" value="UniProtKB-UniRule"/>
</dbReference>
<organism evidence="17 18">
    <name type="scientific">Mortierella alpina</name>
    <name type="common">Oleaginous fungus</name>
    <name type="synonym">Mortierella renispora</name>
    <dbReference type="NCBI Taxonomy" id="64518"/>
    <lineage>
        <taxon>Eukaryota</taxon>
        <taxon>Fungi</taxon>
        <taxon>Fungi incertae sedis</taxon>
        <taxon>Mucoromycota</taxon>
        <taxon>Mortierellomycotina</taxon>
        <taxon>Mortierellomycetes</taxon>
        <taxon>Mortierellales</taxon>
        <taxon>Mortierellaceae</taxon>
        <taxon>Mortierella</taxon>
    </lineage>
</organism>
<dbReference type="Pfam" id="PF21184">
    <property type="entry name" value="HAT1_C_fung"/>
    <property type="match status" value="1"/>
</dbReference>
<evidence type="ECO:0000259" key="16">
    <source>
        <dbReference type="Pfam" id="PF10394"/>
    </source>
</evidence>
<proteinExistence type="inferred from homology"/>
<feature type="binding site" evidence="13">
    <location>
        <begin position="222"/>
        <end position="224"/>
    </location>
    <ligand>
        <name>acetyl-CoA</name>
        <dbReference type="ChEBI" id="CHEBI:57288"/>
    </ligand>
</feature>
<evidence type="ECO:0000256" key="11">
    <source>
        <dbReference type="PIRNR" id="PIRNR038084"/>
    </source>
</evidence>
<gene>
    <name evidence="17" type="ORF">KVV02_003252</name>
</gene>
<dbReference type="InterPro" id="IPR013523">
    <property type="entry name" value="Hist_AcTrfase_HAT1_C"/>
</dbReference>
<evidence type="ECO:0000256" key="5">
    <source>
        <dbReference type="ARBA" id="ARBA00022679"/>
    </source>
</evidence>
<dbReference type="Gene3D" id="1.10.10.390">
    <property type="match status" value="1"/>
</dbReference>
<evidence type="ECO:0000256" key="13">
    <source>
        <dbReference type="PIRSR" id="PIRSR038084-2"/>
    </source>
</evidence>
<keyword evidence="11" id="KW-0963">Cytoplasm</keyword>
<comment type="catalytic activity">
    <reaction evidence="10 11">
        <text>L-lysyl-[protein] + acetyl-CoA = N(6)-acetyl-L-lysyl-[protein] + CoA + H(+)</text>
        <dbReference type="Rhea" id="RHEA:45948"/>
        <dbReference type="Rhea" id="RHEA-COMP:9752"/>
        <dbReference type="Rhea" id="RHEA-COMP:10731"/>
        <dbReference type="ChEBI" id="CHEBI:15378"/>
        <dbReference type="ChEBI" id="CHEBI:29969"/>
        <dbReference type="ChEBI" id="CHEBI:57287"/>
        <dbReference type="ChEBI" id="CHEBI:57288"/>
        <dbReference type="ChEBI" id="CHEBI:61930"/>
        <dbReference type="EC" id="2.3.1.48"/>
    </reaction>
</comment>
<comment type="similarity">
    <text evidence="2 11">Belongs to the HAT1 family.</text>
</comment>
<feature type="region of interest" description="Interaction with histone H4 N-terminus" evidence="13">
    <location>
        <begin position="206"/>
        <end position="208"/>
    </location>
</feature>
<feature type="region of interest" description="Interaction with histone H4 N-terminus" evidence="13">
    <location>
        <begin position="49"/>
        <end position="51"/>
    </location>
</feature>
<dbReference type="AlphaFoldDB" id="A0A9P7ZWE0"/>
<keyword evidence="6" id="KW-0227">DNA damage</keyword>
<dbReference type="Proteomes" id="UP000717515">
    <property type="component" value="Unassembled WGS sequence"/>
</dbReference>
<keyword evidence="5 11" id="KW-0808">Transferase</keyword>
<dbReference type="GO" id="GO:0005737">
    <property type="term" value="C:cytoplasm"/>
    <property type="evidence" value="ECO:0007669"/>
    <property type="project" value="UniProtKB-SubCell"/>
</dbReference>
<dbReference type="Gene3D" id="3.40.630.30">
    <property type="match status" value="1"/>
</dbReference>
<comment type="caution">
    <text evidence="17">The sequence shown here is derived from an EMBL/GenBank/DDBJ whole genome shotgun (WGS) entry which is preliminary data.</text>
</comment>
<feature type="site" description="Interaction with histone H4 N-terminus" evidence="14">
    <location>
        <position position="180"/>
    </location>
</feature>
<dbReference type="Gene3D" id="3.90.360.10">
    <property type="entry name" value="Histone acetyl transferase 1 (HAT1), N-terminal domain"/>
    <property type="match status" value="1"/>
</dbReference>
<evidence type="ECO:0000256" key="3">
    <source>
        <dbReference type="ARBA" id="ARBA00013184"/>
    </source>
</evidence>
<evidence type="ECO:0000313" key="18">
    <source>
        <dbReference type="Proteomes" id="UP000717515"/>
    </source>
</evidence>
<evidence type="ECO:0000256" key="9">
    <source>
        <dbReference type="ARBA" id="ARBA00023315"/>
    </source>
</evidence>
<dbReference type="GO" id="GO:0006281">
    <property type="term" value="P:DNA repair"/>
    <property type="evidence" value="ECO:0007669"/>
    <property type="project" value="UniProtKB-KW"/>
</dbReference>
<dbReference type="PIRSF" id="PIRSF038084">
    <property type="entry name" value="HAT-B_cat"/>
    <property type="match status" value="1"/>
</dbReference>
<comment type="subunit">
    <text evidence="11">Component of the HAT-B complex composed of at least HAT1 and HAT2. The HAT-B complex binds to histone H4 tail.</text>
</comment>
<name>A0A9P7ZWE0_MORAP</name>
<dbReference type="Pfam" id="PF10394">
    <property type="entry name" value="Hat1_N"/>
    <property type="match status" value="1"/>
</dbReference>
<sequence length="377" mass="44507">MNALKQWVTNSTEAVNIRLVKAPPGSNGDDEEEDIIEFNPVFTYPIFGEQEQIFGYKDLIINLEFASGSLASCFSMGYKDKKPTADKIYTAMKDYLPPDIIDNHDQFSQIVQRDCKEFKPMGTKVGEYRVNSEGAENSVFEFYQAKFDTPRFQEYHKRLQCFAIFFIEGASFIEDTDEKWEVKLLFERVSENGQESYNIVGYCTMYPYFYYPDQVRMRISQFLILPPYQQQGHGSRLYQSLYNDFCSRKDVREMTVEDPNEEFSDLRDKNDMKHLTEKGVFKDVQAPIKRDRIEKVAQTYKLTKRQVARCFELALLRNLDKRNKAQYKAFRLQVKERLFRHNAEALNTLDKEERIEKLHETFISVEEDYHRILTLLS</sequence>
<dbReference type="InterPro" id="IPR017380">
    <property type="entry name" value="Hist_AcTrfase_B-typ_cat-su"/>
</dbReference>
<dbReference type="GO" id="GO:0000781">
    <property type="term" value="C:chromosome, telomeric region"/>
    <property type="evidence" value="ECO:0007669"/>
    <property type="project" value="GOC"/>
</dbReference>
<feature type="active site" description="Proton donor/acceptor" evidence="12">
    <location>
        <position position="257"/>
    </location>
</feature>
<feature type="domain" description="Histone acetyl transferase HAT1 N-terminal" evidence="16">
    <location>
        <begin position="7"/>
        <end position="168"/>
    </location>
</feature>
<dbReference type="GO" id="GO:0005634">
    <property type="term" value="C:nucleus"/>
    <property type="evidence" value="ECO:0007669"/>
    <property type="project" value="UniProtKB-SubCell"/>
</dbReference>
<keyword evidence="9 11" id="KW-0012">Acyltransferase</keyword>
<accession>A0A9P7ZWE0</accession>
<evidence type="ECO:0000256" key="12">
    <source>
        <dbReference type="PIRSR" id="PIRSR038084-1"/>
    </source>
</evidence>
<evidence type="ECO:0000256" key="7">
    <source>
        <dbReference type="ARBA" id="ARBA00023204"/>
    </source>
</evidence>
<evidence type="ECO:0000256" key="14">
    <source>
        <dbReference type="PIRSR" id="PIRSR038084-3"/>
    </source>
</evidence>
<evidence type="ECO:0000256" key="8">
    <source>
        <dbReference type="ARBA" id="ARBA00023242"/>
    </source>
</evidence>
<keyword evidence="8 11" id="KW-0539">Nucleus</keyword>
<dbReference type="InterPro" id="IPR037113">
    <property type="entry name" value="Hat1_N_sf"/>
</dbReference>
<keyword evidence="7" id="KW-0234">DNA repair</keyword>
<dbReference type="EMBL" id="JAIFTL010000555">
    <property type="protein sequence ID" value="KAG9319189.1"/>
    <property type="molecule type" value="Genomic_DNA"/>
</dbReference>
<dbReference type="SUPFAM" id="SSF55729">
    <property type="entry name" value="Acyl-CoA N-acyltransferases (Nat)"/>
    <property type="match status" value="1"/>
</dbReference>
<evidence type="ECO:0000256" key="4">
    <source>
        <dbReference type="ARBA" id="ARBA00021268"/>
    </source>
</evidence>
<dbReference type="InterPro" id="IPR016181">
    <property type="entry name" value="Acyl_CoA_acyltransferase"/>
</dbReference>
<evidence type="ECO:0000313" key="17">
    <source>
        <dbReference type="EMBL" id="KAG9319189.1"/>
    </source>
</evidence>